<dbReference type="EMBL" id="DF838519">
    <property type="protein sequence ID" value="GAT43054.1"/>
    <property type="molecule type" value="Genomic_DNA"/>
</dbReference>
<evidence type="ECO:0000313" key="2">
    <source>
        <dbReference type="Proteomes" id="UP000815677"/>
    </source>
</evidence>
<sequence>MPVLTASPSLVPYSPFLHRVAAYEFGLVAGRVQARGGRRNQDGVDHEAVTLHRVTGSSRTSSFCDPARLPRALRAVDPQPRGSRLPAARSVLRARDAVKKNCKIRPPSRISAL</sequence>
<accession>A0ABQ0KVX1</accession>
<dbReference type="Proteomes" id="UP000815677">
    <property type="component" value="Unassembled WGS sequence"/>
</dbReference>
<proteinExistence type="predicted"/>
<gene>
    <name evidence="1" type="ORF">MCHLO_00747</name>
</gene>
<name>A0ABQ0KVX1_MYCCL</name>
<feature type="non-terminal residue" evidence="1">
    <location>
        <position position="113"/>
    </location>
</feature>
<organism evidence="1 2">
    <name type="scientific">Mycena chlorophos</name>
    <name type="common">Agaric fungus</name>
    <name type="synonym">Agaricus chlorophos</name>
    <dbReference type="NCBI Taxonomy" id="658473"/>
    <lineage>
        <taxon>Eukaryota</taxon>
        <taxon>Fungi</taxon>
        <taxon>Dikarya</taxon>
        <taxon>Basidiomycota</taxon>
        <taxon>Agaricomycotina</taxon>
        <taxon>Agaricomycetes</taxon>
        <taxon>Agaricomycetidae</taxon>
        <taxon>Agaricales</taxon>
        <taxon>Marasmiineae</taxon>
        <taxon>Mycenaceae</taxon>
        <taxon>Mycena</taxon>
    </lineage>
</organism>
<keyword evidence="2" id="KW-1185">Reference proteome</keyword>
<protein>
    <submittedName>
        <fullName evidence="1">Uncharacterized protein</fullName>
    </submittedName>
</protein>
<evidence type="ECO:0000313" key="1">
    <source>
        <dbReference type="EMBL" id="GAT43054.1"/>
    </source>
</evidence>
<reference evidence="1" key="1">
    <citation type="submission" date="2014-09" db="EMBL/GenBank/DDBJ databases">
        <title>Genome sequence of the luminous mushroom Mycena chlorophos for searching fungal bioluminescence genes.</title>
        <authorList>
            <person name="Tanaka Y."/>
            <person name="Kasuga D."/>
            <person name="Oba Y."/>
            <person name="Hase S."/>
            <person name="Sato K."/>
            <person name="Oba Y."/>
            <person name="Sakakibara Y."/>
        </authorList>
    </citation>
    <scope>NUCLEOTIDE SEQUENCE</scope>
</reference>